<dbReference type="InterPro" id="IPR016032">
    <property type="entry name" value="Sig_transdc_resp-reg_C-effctor"/>
</dbReference>
<dbReference type="SUPFAM" id="SSF52172">
    <property type="entry name" value="CheY-like"/>
    <property type="match status" value="2"/>
</dbReference>
<comment type="caution">
    <text evidence="6">The sequence shown here is derived from an EMBL/GenBank/DDBJ whole genome shotgun (WGS) entry which is preliminary data.</text>
</comment>
<protein>
    <submittedName>
        <fullName evidence="6">Response regulator</fullName>
    </submittedName>
</protein>
<organism evidence="6 7">
    <name type="scientific">Pseudomonas veronii</name>
    <dbReference type="NCBI Taxonomy" id="76761"/>
    <lineage>
        <taxon>Bacteria</taxon>
        <taxon>Pseudomonadati</taxon>
        <taxon>Pseudomonadota</taxon>
        <taxon>Gammaproteobacteria</taxon>
        <taxon>Pseudomonadales</taxon>
        <taxon>Pseudomonadaceae</taxon>
        <taxon>Pseudomonas</taxon>
    </lineage>
</organism>
<feature type="domain" description="HTH luxR-type" evidence="4">
    <location>
        <begin position="618"/>
        <end position="683"/>
    </location>
</feature>
<dbReference type="InterPro" id="IPR036388">
    <property type="entry name" value="WH-like_DNA-bd_sf"/>
</dbReference>
<dbReference type="PROSITE" id="PS50043">
    <property type="entry name" value="HTH_LUXR_2"/>
    <property type="match status" value="1"/>
</dbReference>
<evidence type="ECO:0000259" key="5">
    <source>
        <dbReference type="PROSITE" id="PS50110"/>
    </source>
</evidence>
<dbReference type="Gene3D" id="1.10.10.10">
    <property type="entry name" value="Winged helix-like DNA-binding domain superfamily/Winged helix DNA-binding domain"/>
    <property type="match status" value="1"/>
</dbReference>
<gene>
    <name evidence="6" type="ORF">F3K53_29050</name>
</gene>
<dbReference type="InterPro" id="IPR050595">
    <property type="entry name" value="Bact_response_regulator"/>
</dbReference>
<keyword evidence="2" id="KW-0238">DNA-binding</keyword>
<dbReference type="AlphaFoldDB" id="A0A5M8EHJ1"/>
<dbReference type="PANTHER" id="PTHR44591">
    <property type="entry name" value="STRESS RESPONSE REGULATOR PROTEIN 1"/>
    <property type="match status" value="1"/>
</dbReference>
<evidence type="ECO:0000259" key="4">
    <source>
        <dbReference type="PROSITE" id="PS50043"/>
    </source>
</evidence>
<evidence type="ECO:0000256" key="2">
    <source>
        <dbReference type="ARBA" id="ARBA00023125"/>
    </source>
</evidence>
<proteinExistence type="predicted"/>
<dbReference type="InterPro" id="IPR001789">
    <property type="entry name" value="Sig_transdc_resp-reg_receiver"/>
</dbReference>
<dbReference type="InterPro" id="IPR011006">
    <property type="entry name" value="CheY-like_superfamily"/>
</dbReference>
<dbReference type="PANTHER" id="PTHR44591:SF25">
    <property type="entry name" value="CHEMOTAXIS TWO-COMPONENT RESPONSE REGULATOR"/>
    <property type="match status" value="1"/>
</dbReference>
<dbReference type="SUPFAM" id="SSF55874">
    <property type="entry name" value="ATPase domain of HSP90 chaperone/DNA topoisomerase II/histidine kinase"/>
    <property type="match status" value="1"/>
</dbReference>
<name>A0A5M8EHJ1_PSEVE</name>
<dbReference type="SMART" id="SM00448">
    <property type="entry name" value="REC"/>
    <property type="match status" value="2"/>
</dbReference>
<dbReference type="CDD" id="cd06170">
    <property type="entry name" value="LuxR_C_like"/>
    <property type="match status" value="1"/>
</dbReference>
<dbReference type="Gene3D" id="3.40.50.2300">
    <property type="match status" value="2"/>
</dbReference>
<dbReference type="SMART" id="SM00421">
    <property type="entry name" value="HTH_LUXR"/>
    <property type="match status" value="1"/>
</dbReference>
<sequence>MAEHLNGAGDALRWCADERVDVSHRLVSRFVFTRCRLAPGRRPWERWELGKYLHRSIKASDKPHRIARQATHHRVLSGGLVMHVNQSMSEDALPHTVSGSAPPAAQQPLALKTTPSVERLRGIDQTLRQTAQLVSLITGQLEANELNPATPAQGLLEQLDATVEHLLSRFNTPLDLPSSLTERDRHDAVDFPVQTLFKALAQDCLPLAVARRIKLRIVPCSAWVRSLPEGLRQVLSSLMYNLMHANRNSRLTLGARRHRQWLSLELWCSGCESREAALRIVSMPVHAPFLPDAYGRAGALSTYELSAMLGAQLQVRYSPGKATLISISVPSARSSVRPKTAIKPPITASHRLLLVVEPQALLREMLCCGLGSLGYQTAAVSDGAAALAWLARSGLQPDLVLTEHALAPAMDGVQLVQRLRDQFNRTTPAIVLTADTQRQVAHAVLAADCMLLRKPVSLNTLRATLGTALSAAATGHAPGALPASSGAVIYVVDEDEALRNNLRRVLEAQGYPVRDAAGAEQFFERYPGDQRGCLVIEARPSGISGLEVVGRLRARGDELPIIMISGNSRVADVVDAMKAGVCDFIEKPFRYQQLLTSLTNALANQADTQGFKALRQAAIDHISHLTPRQRQIMEMVLDGHPSKNIAFELGISQRTVEKHRASIMSRTEAKSIPELARIALAAGEKALSAAVHGKGLTP</sequence>
<dbReference type="Pfam" id="PF00072">
    <property type="entry name" value="Response_reg"/>
    <property type="match status" value="2"/>
</dbReference>
<evidence type="ECO:0000313" key="7">
    <source>
        <dbReference type="Proteomes" id="UP000323909"/>
    </source>
</evidence>
<dbReference type="PROSITE" id="PS00622">
    <property type="entry name" value="HTH_LUXR_1"/>
    <property type="match status" value="1"/>
</dbReference>
<dbReference type="PROSITE" id="PS50110">
    <property type="entry name" value="RESPONSE_REGULATORY"/>
    <property type="match status" value="1"/>
</dbReference>
<keyword evidence="1" id="KW-0597">Phosphoprotein</keyword>
<dbReference type="EMBL" id="VWXT01000608">
    <property type="protein sequence ID" value="KAA6169781.1"/>
    <property type="molecule type" value="Genomic_DNA"/>
</dbReference>
<accession>A0A5M8EHJ1</accession>
<dbReference type="Pfam" id="PF00196">
    <property type="entry name" value="GerE"/>
    <property type="match status" value="1"/>
</dbReference>
<dbReference type="CDD" id="cd00156">
    <property type="entry name" value="REC"/>
    <property type="match status" value="1"/>
</dbReference>
<feature type="domain" description="Response regulatory" evidence="5">
    <location>
        <begin position="352"/>
        <end position="602"/>
    </location>
</feature>
<dbReference type="GO" id="GO:0003677">
    <property type="term" value="F:DNA binding"/>
    <property type="evidence" value="ECO:0007669"/>
    <property type="project" value="UniProtKB-KW"/>
</dbReference>
<dbReference type="InterPro" id="IPR036890">
    <property type="entry name" value="HATPase_C_sf"/>
</dbReference>
<dbReference type="InterPro" id="IPR000792">
    <property type="entry name" value="Tscrpt_reg_LuxR_C"/>
</dbReference>
<evidence type="ECO:0000256" key="3">
    <source>
        <dbReference type="PROSITE-ProRule" id="PRU00169"/>
    </source>
</evidence>
<comment type="caution">
    <text evidence="3">Lacks conserved residue(s) required for the propagation of feature annotation.</text>
</comment>
<dbReference type="GO" id="GO:0000160">
    <property type="term" value="P:phosphorelay signal transduction system"/>
    <property type="evidence" value="ECO:0007669"/>
    <property type="project" value="InterPro"/>
</dbReference>
<dbReference type="GO" id="GO:0006355">
    <property type="term" value="P:regulation of DNA-templated transcription"/>
    <property type="evidence" value="ECO:0007669"/>
    <property type="project" value="InterPro"/>
</dbReference>
<evidence type="ECO:0000256" key="1">
    <source>
        <dbReference type="ARBA" id="ARBA00022553"/>
    </source>
</evidence>
<dbReference type="SUPFAM" id="SSF46894">
    <property type="entry name" value="C-terminal effector domain of the bipartite response regulators"/>
    <property type="match status" value="1"/>
</dbReference>
<evidence type="ECO:0000313" key="6">
    <source>
        <dbReference type="EMBL" id="KAA6169781.1"/>
    </source>
</evidence>
<dbReference type="PRINTS" id="PR00038">
    <property type="entry name" value="HTHLUXR"/>
</dbReference>
<reference evidence="6 7" key="1">
    <citation type="submission" date="2019-09" db="EMBL/GenBank/DDBJ databases">
        <title>Genomic sequencing of 4 copper resistant soil isolates.</title>
        <authorList>
            <person name="Havryliuk O."/>
        </authorList>
    </citation>
    <scope>NUCLEOTIDE SEQUENCE [LARGE SCALE GENOMIC DNA]</scope>
    <source>
        <strain evidence="6 7">UKR4</strain>
    </source>
</reference>
<dbReference type="Proteomes" id="UP000323909">
    <property type="component" value="Unassembled WGS sequence"/>
</dbReference>